<evidence type="ECO:0000313" key="1">
    <source>
        <dbReference type="EMBL" id="AAY60283.1"/>
    </source>
</evidence>
<gene>
    <name evidence="1" type="ordered locus">pE33L466_0120</name>
</gene>
<dbReference type="Proteomes" id="UP000002612">
    <property type="component" value="Plasmid pE33L466"/>
</dbReference>
<sequence>MGKDRLFFVRKFLSVGFFRNAGGTPDSSHARWKNEEEYMEARRSYIQYLVEVDIQFVEIAAKKLIS</sequence>
<dbReference type="AlphaFoldDB" id="Q4V1X4"/>
<keyword evidence="1" id="KW-0614">Plasmid</keyword>
<evidence type="ECO:0000313" key="2">
    <source>
        <dbReference type="Proteomes" id="UP000002612"/>
    </source>
</evidence>
<dbReference type="KEGG" id="bcz:pE33L466_0120"/>
<accession>Q4V1X4</accession>
<dbReference type="EMBL" id="CP000040">
    <property type="protein sequence ID" value="AAY60283.1"/>
    <property type="molecule type" value="Genomic_DNA"/>
</dbReference>
<geneLocation type="plasmid" evidence="1 2">
    <name>pE33L466</name>
</geneLocation>
<proteinExistence type="predicted"/>
<name>Q4V1X4_BACCZ</name>
<reference evidence="2" key="1">
    <citation type="journal article" date="2006" name="J. Bacteriol.">
        <title>Pathogenomic sequence analysis of Bacillus cereus and Bacillus thuringiensis isolates closely related to Bacillus anthracis.</title>
        <authorList>
            <person name="Han C.S."/>
            <person name="Xie G."/>
            <person name="Challacombe J.F."/>
            <person name="Altherr M.R."/>
            <person name="Bhotika S.S."/>
            <person name="Brown N."/>
            <person name="Bruce D."/>
            <person name="Campbell C.S."/>
            <person name="Campbell M.L."/>
            <person name="Chen J."/>
            <person name="Chertkov O."/>
            <person name="Cleland C."/>
            <person name="Dimitrijevic M."/>
            <person name="Doggett N.A."/>
            <person name="Fawcett J.J."/>
            <person name="Glavina T."/>
            <person name="Goodwin L.A."/>
            <person name="Green L.D."/>
            <person name="Hill K.K."/>
            <person name="Hitchcock P."/>
            <person name="Jackson P.J."/>
            <person name="Keim P."/>
            <person name="Kewalramani A.R."/>
            <person name="Longmire J."/>
            <person name="Lucas S."/>
            <person name="Malfatti S."/>
            <person name="McMurry K."/>
            <person name="Meincke L.J."/>
            <person name="Misra M."/>
            <person name="Moseman B.L."/>
            <person name="Mundt M."/>
            <person name="Munk A.C."/>
            <person name="Okinaka R.T."/>
            <person name="Parson-Quintana B."/>
            <person name="Reilly L.P."/>
            <person name="Richardson P."/>
            <person name="Robinson D.L."/>
            <person name="Rubin E."/>
            <person name="Saunders E."/>
            <person name="Tapia R."/>
            <person name="Tesmer J.G."/>
            <person name="Thayer N."/>
            <person name="Thompson L.S."/>
            <person name="Tice H."/>
            <person name="Ticknor L.O."/>
            <person name="Wills P.L."/>
            <person name="Brettin T.S."/>
            <person name="Gilna P."/>
        </authorList>
    </citation>
    <scope>NUCLEOTIDE SEQUENCE [LARGE SCALE GENOMIC DNA]</scope>
    <source>
        <strain evidence="2">ZK / E33L</strain>
        <plasmid evidence="2">pE33L466</plasmid>
    </source>
</reference>
<organism evidence="1 2">
    <name type="scientific">Bacillus cereus (strain ZK / E33L)</name>
    <dbReference type="NCBI Taxonomy" id="288681"/>
    <lineage>
        <taxon>Bacteria</taxon>
        <taxon>Bacillati</taxon>
        <taxon>Bacillota</taxon>
        <taxon>Bacilli</taxon>
        <taxon>Bacillales</taxon>
        <taxon>Bacillaceae</taxon>
        <taxon>Bacillus</taxon>
        <taxon>Bacillus cereus group</taxon>
    </lineage>
</organism>
<protein>
    <submittedName>
        <fullName evidence="1">Uncharacterized protein</fullName>
    </submittedName>
</protein>
<dbReference type="PATRIC" id="fig|288681.22.peg.5698"/>